<evidence type="ECO:0000259" key="2">
    <source>
        <dbReference type="Pfam" id="PF23572"/>
    </source>
</evidence>
<dbReference type="EMBL" id="CAJNOJ010000458">
    <property type="protein sequence ID" value="CAF1455621.1"/>
    <property type="molecule type" value="Genomic_DNA"/>
</dbReference>
<organism evidence="3 4">
    <name type="scientific">Adineta ricciae</name>
    <name type="common">Rotifer</name>
    <dbReference type="NCBI Taxonomy" id="249248"/>
    <lineage>
        <taxon>Eukaryota</taxon>
        <taxon>Metazoa</taxon>
        <taxon>Spiralia</taxon>
        <taxon>Gnathifera</taxon>
        <taxon>Rotifera</taxon>
        <taxon>Eurotatoria</taxon>
        <taxon>Bdelloidea</taxon>
        <taxon>Adinetida</taxon>
        <taxon>Adinetidae</taxon>
        <taxon>Adineta</taxon>
    </lineage>
</organism>
<dbReference type="GO" id="GO:0005737">
    <property type="term" value="C:cytoplasm"/>
    <property type="evidence" value="ECO:0007669"/>
    <property type="project" value="TreeGrafter"/>
</dbReference>
<accession>A0A815PYA8</accession>
<dbReference type="InterPro" id="IPR004993">
    <property type="entry name" value="GH3"/>
</dbReference>
<comment type="caution">
    <text evidence="3">The sequence shown here is derived from an EMBL/GenBank/DDBJ whole genome shotgun (WGS) entry which is preliminary data.</text>
</comment>
<reference evidence="3" key="1">
    <citation type="submission" date="2021-02" db="EMBL/GenBank/DDBJ databases">
        <authorList>
            <person name="Nowell W R."/>
        </authorList>
    </citation>
    <scope>NUCLEOTIDE SEQUENCE</scope>
</reference>
<proteinExistence type="predicted"/>
<dbReference type="GO" id="GO:0016881">
    <property type="term" value="F:acid-amino acid ligase activity"/>
    <property type="evidence" value="ECO:0007669"/>
    <property type="project" value="TreeGrafter"/>
</dbReference>
<evidence type="ECO:0000259" key="1">
    <source>
        <dbReference type="Pfam" id="PF23571"/>
    </source>
</evidence>
<sequence length="586" mass="67792">MKNHSCAFFVDRAISFESLFIQKEEYKLIDEFRRKVPLTTYEDYRDYIDRMIQHGEKHLLTTNSIIYYGTSSGTTSKVKYLPLTSTMTKIYIMLARLGTSAIWRSLSTSYPCPEQRWFHLYIGKKSKKFPRSKDGIPMGPVTQISSAVSYIPGMNIVLSTFNTLSVNLIENIEDFETSALVQLIFALAVPDLFSYTILFAPTFIHSMKIIEEHFQEICQCISSCNVDQSSVIRNNLHDRKVRQTLNESLNELTMEYGGFVYRQQRAEHIRNECLKKDHCGLLHRLWPTLVFVSTAIGSSFVMYKNQIESYCGKKLPLINVVIYCASEGFFGSLASIYTDEYILSPISVFFEFIKEEDIHETQPKTLLISEITPGHRYELVITTEAGLNRYRMGDVINCTRFLSRSDDLIPLPLEFEVIPRIPLISVAYRIGSLLDVFGEKTTEEHVLHALTETVHQWKNQRLSVDLCDFTTYPRLDVFPPRYVIFLELSDEHSIGDEQLEMLKKNVNKDVEKQLCQANDGYQRTRNVNKLASLNCIFVHNGTFSTFRNKKLITDQLTPLQIKPHRLLKNEEHIEFFYQNQMKTSSA</sequence>
<evidence type="ECO:0000313" key="4">
    <source>
        <dbReference type="Proteomes" id="UP000663852"/>
    </source>
</evidence>
<dbReference type="PANTHER" id="PTHR31901">
    <property type="entry name" value="GH3 DOMAIN-CONTAINING PROTEIN"/>
    <property type="match status" value="1"/>
</dbReference>
<dbReference type="InterPro" id="IPR055378">
    <property type="entry name" value="GH3_C"/>
</dbReference>
<dbReference type="Pfam" id="PF23572">
    <property type="entry name" value="GH3_C"/>
    <property type="match status" value="1"/>
</dbReference>
<dbReference type="InterPro" id="IPR055377">
    <property type="entry name" value="GH3_M"/>
</dbReference>
<dbReference type="Pfam" id="PF23571">
    <property type="entry name" value="GH3_M"/>
    <property type="match status" value="1"/>
</dbReference>
<dbReference type="Pfam" id="PF03321">
    <property type="entry name" value="GH3"/>
    <property type="match status" value="1"/>
</dbReference>
<feature type="domain" description="GH3 C-terminal" evidence="2">
    <location>
        <begin position="444"/>
        <end position="571"/>
    </location>
</feature>
<feature type="domain" description="GH3 middle" evidence="1">
    <location>
        <begin position="341"/>
        <end position="403"/>
    </location>
</feature>
<name>A0A815PYA8_ADIRI</name>
<gene>
    <name evidence="3" type="ORF">EDS130_LOCUS39811</name>
</gene>
<protein>
    <submittedName>
        <fullName evidence="3">Uncharacterized protein</fullName>
    </submittedName>
</protein>
<dbReference type="AlphaFoldDB" id="A0A815PYA8"/>
<dbReference type="OrthoDB" id="10004661at2759"/>
<dbReference type="Proteomes" id="UP000663852">
    <property type="component" value="Unassembled WGS sequence"/>
</dbReference>
<evidence type="ECO:0000313" key="3">
    <source>
        <dbReference type="EMBL" id="CAF1455621.1"/>
    </source>
</evidence>
<dbReference type="PANTHER" id="PTHR31901:SF9">
    <property type="entry name" value="GH3 DOMAIN-CONTAINING PROTEIN"/>
    <property type="match status" value="1"/>
</dbReference>